<dbReference type="Proteomes" id="UP001501729">
    <property type="component" value="Unassembled WGS sequence"/>
</dbReference>
<dbReference type="InterPro" id="IPR015422">
    <property type="entry name" value="PyrdxlP-dep_Trfase_small"/>
</dbReference>
<evidence type="ECO:0000313" key="1">
    <source>
        <dbReference type="EMBL" id="GAA5042000.1"/>
    </source>
</evidence>
<proteinExistence type="predicted"/>
<name>A0AAV3UD11_9EURY</name>
<protein>
    <submittedName>
        <fullName evidence="1">Uncharacterized protein</fullName>
    </submittedName>
</protein>
<dbReference type="Gene3D" id="3.90.1150.10">
    <property type="entry name" value="Aspartate Aminotransferase, domain 1"/>
    <property type="match status" value="1"/>
</dbReference>
<keyword evidence="2" id="KW-1185">Reference proteome</keyword>
<comment type="caution">
    <text evidence="1">The sequence shown here is derived from an EMBL/GenBank/DDBJ whole genome shotgun (WGS) entry which is preliminary data.</text>
</comment>
<reference evidence="1 2" key="1">
    <citation type="journal article" date="2019" name="Int. J. Syst. Evol. Microbiol.">
        <title>The Global Catalogue of Microorganisms (GCM) 10K type strain sequencing project: providing services to taxonomists for standard genome sequencing and annotation.</title>
        <authorList>
            <consortium name="The Broad Institute Genomics Platform"/>
            <consortium name="The Broad Institute Genome Sequencing Center for Infectious Disease"/>
            <person name="Wu L."/>
            <person name="Ma J."/>
        </authorList>
    </citation>
    <scope>NUCLEOTIDE SEQUENCE [LARGE SCALE GENOMIC DNA]</scope>
    <source>
        <strain evidence="1 2">JCM 17504</strain>
    </source>
</reference>
<sequence>MCPAPLYVGFHDVWRVAEQLRDIVTTNEYESFDIRGGGVT</sequence>
<gene>
    <name evidence="1" type="ORF">GCM10025751_04850</name>
</gene>
<accession>A0AAV3UD11</accession>
<organism evidence="1 2">
    <name type="scientific">Haladaptatus pallidirubidus</name>
    <dbReference type="NCBI Taxonomy" id="1008152"/>
    <lineage>
        <taxon>Archaea</taxon>
        <taxon>Methanobacteriati</taxon>
        <taxon>Methanobacteriota</taxon>
        <taxon>Stenosarchaea group</taxon>
        <taxon>Halobacteria</taxon>
        <taxon>Halobacteriales</taxon>
        <taxon>Haladaptataceae</taxon>
        <taxon>Haladaptatus</taxon>
    </lineage>
</organism>
<dbReference type="EMBL" id="BAABKX010000001">
    <property type="protein sequence ID" value="GAA5042000.1"/>
    <property type="molecule type" value="Genomic_DNA"/>
</dbReference>
<dbReference type="AlphaFoldDB" id="A0AAV3UD11"/>
<evidence type="ECO:0000313" key="2">
    <source>
        <dbReference type="Proteomes" id="UP001501729"/>
    </source>
</evidence>